<keyword evidence="10" id="KW-0653">Protein transport</keyword>
<dbReference type="PANTHER" id="PTHR15071:SF0">
    <property type="entry name" value="MANNOSE 6-PHOSPHATE RECEPTOR-LIKE PROTEIN 1"/>
    <property type="match status" value="1"/>
</dbReference>
<dbReference type="InterPro" id="IPR044865">
    <property type="entry name" value="MRH_dom"/>
</dbReference>
<keyword evidence="7" id="KW-0813">Transport</keyword>
<gene>
    <name evidence="21" type="primary">LOC106165683</name>
</gene>
<reference evidence="21" key="1">
    <citation type="submission" date="2025-08" db="UniProtKB">
        <authorList>
            <consortium name="RefSeq"/>
        </authorList>
    </citation>
    <scope>IDENTIFICATION</scope>
    <source>
        <tissue evidence="21">Gonads</tissue>
    </source>
</reference>
<keyword evidence="12" id="KW-0072">Autophagy</keyword>
<evidence type="ECO:0000313" key="21">
    <source>
        <dbReference type="RefSeq" id="XP_013399435.1"/>
    </source>
</evidence>
<dbReference type="GeneID" id="106165683"/>
<evidence type="ECO:0000256" key="2">
    <source>
        <dbReference type="ARBA" id="ARBA00004358"/>
    </source>
</evidence>
<keyword evidence="20" id="KW-1185">Reference proteome</keyword>
<evidence type="ECO:0000256" key="10">
    <source>
        <dbReference type="ARBA" id="ARBA00022927"/>
    </source>
</evidence>
<accession>A0A1S3IMH1</accession>
<evidence type="ECO:0000256" key="9">
    <source>
        <dbReference type="ARBA" id="ARBA00022729"/>
    </source>
</evidence>
<keyword evidence="17" id="KW-0968">Cytoplasmic vesicle</keyword>
<dbReference type="KEGG" id="lak:106165683"/>
<evidence type="ECO:0000256" key="12">
    <source>
        <dbReference type="ARBA" id="ARBA00023006"/>
    </source>
</evidence>
<dbReference type="InParanoid" id="A0A1S3IMH1"/>
<keyword evidence="11 18" id="KW-1133">Transmembrane helix</keyword>
<evidence type="ECO:0000256" key="5">
    <source>
        <dbReference type="ARBA" id="ARBA00005363"/>
    </source>
</evidence>
<evidence type="ECO:0000256" key="7">
    <source>
        <dbReference type="ARBA" id="ARBA00022448"/>
    </source>
</evidence>
<proteinExistence type="inferred from homology"/>
<dbReference type="GO" id="GO:0034045">
    <property type="term" value="C:phagophore assembly site membrane"/>
    <property type="evidence" value="ECO:0007669"/>
    <property type="project" value="UniProtKB-SubCell"/>
</dbReference>
<dbReference type="GO" id="GO:0005802">
    <property type="term" value="C:trans-Golgi network"/>
    <property type="evidence" value="ECO:0007669"/>
    <property type="project" value="TreeGrafter"/>
</dbReference>
<evidence type="ECO:0000256" key="6">
    <source>
        <dbReference type="ARBA" id="ARBA00013776"/>
    </source>
</evidence>
<dbReference type="PROSITE" id="PS51914">
    <property type="entry name" value="MRH"/>
    <property type="match status" value="1"/>
</dbReference>
<dbReference type="Pfam" id="PF09451">
    <property type="entry name" value="ATG27"/>
    <property type="match status" value="1"/>
</dbReference>
<keyword evidence="8 18" id="KW-0812">Transmembrane</keyword>
<evidence type="ECO:0000256" key="4">
    <source>
        <dbReference type="ARBA" id="ARBA00004472"/>
    </source>
</evidence>
<feature type="transmembrane region" description="Helical" evidence="18">
    <location>
        <begin position="47"/>
        <end position="69"/>
    </location>
</feature>
<dbReference type="GO" id="GO:0031966">
    <property type="term" value="C:mitochondrial membrane"/>
    <property type="evidence" value="ECO:0007669"/>
    <property type="project" value="UniProtKB-SubCell"/>
</dbReference>
<organism evidence="20 21">
    <name type="scientific">Lingula anatina</name>
    <name type="common">Brachiopod</name>
    <name type="synonym">Lingula unguis</name>
    <dbReference type="NCBI Taxonomy" id="7574"/>
    <lineage>
        <taxon>Eukaryota</taxon>
        <taxon>Metazoa</taxon>
        <taxon>Spiralia</taxon>
        <taxon>Lophotrochozoa</taxon>
        <taxon>Brachiopoda</taxon>
        <taxon>Linguliformea</taxon>
        <taxon>Lingulata</taxon>
        <taxon>Lingulida</taxon>
        <taxon>Linguloidea</taxon>
        <taxon>Lingulidae</taxon>
        <taxon>Lingula</taxon>
    </lineage>
</organism>
<dbReference type="Gene3D" id="2.70.130.10">
    <property type="entry name" value="Mannose-6-phosphate receptor binding domain"/>
    <property type="match status" value="1"/>
</dbReference>
<evidence type="ECO:0000256" key="8">
    <source>
        <dbReference type="ARBA" id="ARBA00022692"/>
    </source>
</evidence>
<evidence type="ECO:0000256" key="13">
    <source>
        <dbReference type="ARBA" id="ARBA00023034"/>
    </source>
</evidence>
<dbReference type="GO" id="GO:0000139">
    <property type="term" value="C:Golgi membrane"/>
    <property type="evidence" value="ECO:0007669"/>
    <property type="project" value="UniProtKB-SubCell"/>
</dbReference>
<dbReference type="GO" id="GO:0015031">
    <property type="term" value="P:protein transport"/>
    <property type="evidence" value="ECO:0007669"/>
    <property type="project" value="UniProtKB-KW"/>
</dbReference>
<evidence type="ECO:0000313" key="20">
    <source>
        <dbReference type="Proteomes" id="UP000085678"/>
    </source>
</evidence>
<comment type="subcellular location">
    <subcellularLocation>
        <location evidence="2">Cytoplasmic vesicle membrane</location>
        <topology evidence="2">Single-pass type I membrane protein</topology>
    </subcellularLocation>
    <subcellularLocation>
        <location evidence="3">Golgi apparatus membrane</location>
    </subcellularLocation>
    <subcellularLocation>
        <location evidence="1">Mitochondrion membrane</location>
        <topology evidence="1">Single-pass membrane protein</topology>
    </subcellularLocation>
    <subcellularLocation>
        <location evidence="4">Preautophagosomal structure membrane</location>
        <topology evidence="4">Single-pass type I membrane protein</topology>
    </subcellularLocation>
</comment>
<evidence type="ECO:0000256" key="17">
    <source>
        <dbReference type="ARBA" id="ARBA00023329"/>
    </source>
</evidence>
<feature type="transmembrane region" description="Helical" evidence="18">
    <location>
        <begin position="253"/>
        <end position="273"/>
    </location>
</feature>
<dbReference type="InterPro" id="IPR018939">
    <property type="entry name" value="Autophagy-rel_prot_27"/>
</dbReference>
<evidence type="ECO:0000256" key="15">
    <source>
        <dbReference type="ARBA" id="ARBA00023136"/>
    </source>
</evidence>
<keyword evidence="14" id="KW-0496">Mitochondrion</keyword>
<dbReference type="GO" id="GO:0010008">
    <property type="term" value="C:endosome membrane"/>
    <property type="evidence" value="ECO:0007669"/>
    <property type="project" value="UniProtKB-SubCell"/>
</dbReference>
<keyword evidence="16" id="KW-1015">Disulfide bond</keyword>
<dbReference type="InterPro" id="IPR009011">
    <property type="entry name" value="Man6P_isomerase_rcpt-bd_dom_sf"/>
</dbReference>
<keyword evidence="13" id="KW-0333">Golgi apparatus</keyword>
<dbReference type="OrthoDB" id="29460at2759"/>
<feature type="domain" description="MRH" evidence="19">
    <location>
        <begin position="103"/>
        <end position="243"/>
    </location>
</feature>
<protein>
    <recommendedName>
        <fullName evidence="6">Autophagy-related protein 27</fullName>
    </recommendedName>
</protein>
<evidence type="ECO:0000259" key="19">
    <source>
        <dbReference type="PROSITE" id="PS51914"/>
    </source>
</evidence>
<dbReference type="Proteomes" id="UP000085678">
    <property type="component" value="Unplaced"/>
</dbReference>
<keyword evidence="9" id="KW-0732">Signal</keyword>
<dbReference type="AlphaFoldDB" id="A0A1S3IMH1"/>
<sequence>MTTIVNLSLVMTPRKTALRVTCNINKCELRPYNFTMAGEQKSNSNTGLVYCIACKTMGILTVICVLSLITHTQAVDPIEICGADGYDITNLTSADYWEFSTDQKCLHLGNATTSNCTFFMAFCKPLQRGGTNCTNAGICQMDDDNPENVYRIGGYRQNPFVEQDTNGFFAGFPNGQSFTTSFGKPCNLSILIEFKCNQNALWRANIDTSTVNPSEAPNPTKLVYHPTSCAYQLTFDYAGACQKISPATMVTSLSAGTVLIIIFFVSLFVYFLFGSLANACVFEQTGAHIIPNYDFWIMLPTYIVDGFTFTFSCMCCRETNPSHYEDIE</sequence>
<dbReference type="PANTHER" id="PTHR15071">
    <property type="entry name" value="MANNOSE-6-PHOSPHATE RECEPTOR FAMILY MEMBER"/>
    <property type="match status" value="1"/>
</dbReference>
<keyword evidence="15 18" id="KW-0472">Membrane</keyword>
<dbReference type="GO" id="GO:0006914">
    <property type="term" value="P:autophagy"/>
    <property type="evidence" value="ECO:0007669"/>
    <property type="project" value="UniProtKB-KW"/>
</dbReference>
<evidence type="ECO:0000256" key="18">
    <source>
        <dbReference type="SAM" id="Phobius"/>
    </source>
</evidence>
<evidence type="ECO:0000256" key="3">
    <source>
        <dbReference type="ARBA" id="ARBA00004394"/>
    </source>
</evidence>
<evidence type="ECO:0000256" key="14">
    <source>
        <dbReference type="ARBA" id="ARBA00023128"/>
    </source>
</evidence>
<evidence type="ECO:0000256" key="16">
    <source>
        <dbReference type="ARBA" id="ARBA00023157"/>
    </source>
</evidence>
<dbReference type="RefSeq" id="XP_013399435.1">
    <property type="nucleotide sequence ID" value="XM_013543981.2"/>
</dbReference>
<dbReference type="SUPFAM" id="SSF50911">
    <property type="entry name" value="Mannose 6-phosphate receptor domain"/>
    <property type="match status" value="1"/>
</dbReference>
<evidence type="ECO:0000256" key="11">
    <source>
        <dbReference type="ARBA" id="ARBA00022989"/>
    </source>
</evidence>
<comment type="similarity">
    <text evidence="5">Belongs to the ATG27 family.</text>
</comment>
<name>A0A1S3IMH1_LINAN</name>
<evidence type="ECO:0000256" key="1">
    <source>
        <dbReference type="ARBA" id="ARBA00004304"/>
    </source>
</evidence>